<evidence type="ECO:0000313" key="1">
    <source>
        <dbReference type="EMBL" id="PWN36777.1"/>
    </source>
</evidence>
<dbReference type="InParanoid" id="A0A316VGK7"/>
<proteinExistence type="predicted"/>
<name>A0A316VGK7_9BASI</name>
<dbReference type="AlphaFoldDB" id="A0A316VGK7"/>
<sequence>MFWARCGRHQASLLRGVQGTSFRRAVTVGIENNIRPVTTLSTLDTLNNEHRNRNDTTRDNLDERIGECSKSVGKQRQIDPMPTTSSIEIDEANKNTSIAQTKHQTKSQHLKLDRINTKVRKLISKDQIDNAITIFQRWQQSVSLARQEEHLSSEKSAHNGKSDQGCHLYADTVLYLIRWLIRNKEKRKSWHILFALCQEEIPQDRETAQLLRIMIPNKTKTNLKFLLPQSLRKFLFPETVQKEEIGRVPKDNFRRKIDEDARQRLLIPIAIALVQEGDLRLANWLFERNEETGLKKMPVGTGNVFAEAVMQHISPVTGLDGIRGVGQITSALTFLENCQGVEDALLIRINDGLVRRFSWVMRQERFFSLLQPEEWRGMLRRLSLISLRSGPLMTKSLQSSKGGIATLISLHIKTEDYTYAKRLFELYQDYYGRYTNESPFSRIEFAWLFEISLKDEHTIDFVAKLFNHWLISDLSSPDRMPDFLPAQLRRYSARLMEEKRGDSVLPLLPLFDLESEPKPVAGQPKVVKRIERRAQARRIVGVFANASPKYFLEFIPFLRELLAFLRARSEGQFDEHLIELHLHVVDKSISSEKYASSLALMRAQMLSIVESMRQYAVKVKEKDQNNTYHQSTMTSRTITSLQMLYRRILAYLGDSLAVDKAIFRSQDVNRDALLADALNRILIEMQSLWSFDLEEIDRNSNTSAITICRLQIMMGRQDWQGAFALYNKSMHDIAEQWERFADFAETGRSNAYPPAPLALNVATRLALALGQGGQFDKARQVLSTYTHCTKQFKAIHSSKQEEIEEGLDADEMSEESEQLTRKIKDHDRLLIECTGIALLCMQNRKEDALGRIYSLERLGVFGAPPQPQTPLMFFTEERLPQKAGFNFNSNLRPTTFAAVAPSIGPTNKELTMIYIEALASIPMKARSADWQGLLGKSRKLLSDYTGA</sequence>
<reference evidence="1 2" key="1">
    <citation type="journal article" date="2018" name="Mol. Biol. Evol.">
        <title>Broad Genomic Sampling Reveals a Smut Pathogenic Ancestry of the Fungal Clade Ustilaginomycotina.</title>
        <authorList>
            <person name="Kijpornyongpan T."/>
            <person name="Mondo S.J."/>
            <person name="Barry K."/>
            <person name="Sandor L."/>
            <person name="Lee J."/>
            <person name="Lipzen A."/>
            <person name="Pangilinan J."/>
            <person name="LaButti K."/>
            <person name="Hainaut M."/>
            <person name="Henrissat B."/>
            <person name="Grigoriev I.V."/>
            <person name="Spatafora J.W."/>
            <person name="Aime M.C."/>
        </authorList>
    </citation>
    <scope>NUCLEOTIDE SEQUENCE [LARGE SCALE GENOMIC DNA]</scope>
    <source>
        <strain evidence="1 2">MCA 3882</strain>
    </source>
</reference>
<evidence type="ECO:0000313" key="2">
    <source>
        <dbReference type="Proteomes" id="UP000245771"/>
    </source>
</evidence>
<dbReference type="GeneID" id="37024486"/>
<keyword evidence="2" id="KW-1185">Reference proteome</keyword>
<dbReference type="RefSeq" id="XP_025357079.1">
    <property type="nucleotide sequence ID" value="XM_025502705.1"/>
</dbReference>
<organism evidence="1 2">
    <name type="scientific">Meira miltonrushii</name>
    <dbReference type="NCBI Taxonomy" id="1280837"/>
    <lineage>
        <taxon>Eukaryota</taxon>
        <taxon>Fungi</taxon>
        <taxon>Dikarya</taxon>
        <taxon>Basidiomycota</taxon>
        <taxon>Ustilaginomycotina</taxon>
        <taxon>Exobasidiomycetes</taxon>
        <taxon>Exobasidiales</taxon>
        <taxon>Brachybasidiaceae</taxon>
        <taxon>Meira</taxon>
    </lineage>
</organism>
<dbReference type="Proteomes" id="UP000245771">
    <property type="component" value="Unassembled WGS sequence"/>
</dbReference>
<gene>
    <name evidence="1" type="ORF">FA14DRAFT_6855</name>
</gene>
<dbReference type="EMBL" id="KZ819602">
    <property type="protein sequence ID" value="PWN36777.1"/>
    <property type="molecule type" value="Genomic_DNA"/>
</dbReference>
<protein>
    <submittedName>
        <fullName evidence="1">Uncharacterized protein</fullName>
    </submittedName>
</protein>
<accession>A0A316VGK7</accession>